<proteinExistence type="predicted"/>
<gene>
    <name evidence="1" type="ORF">CVT26_008772</name>
</gene>
<dbReference type="EMBL" id="NHYE01004656">
    <property type="protein sequence ID" value="PPQ83114.1"/>
    <property type="molecule type" value="Genomic_DNA"/>
</dbReference>
<accession>A0A409WX64</accession>
<reference evidence="1 2" key="1">
    <citation type="journal article" date="2018" name="Evol. Lett.">
        <title>Horizontal gene cluster transfer increased hallucinogenic mushroom diversity.</title>
        <authorList>
            <person name="Reynolds H.T."/>
            <person name="Vijayakumar V."/>
            <person name="Gluck-Thaler E."/>
            <person name="Korotkin H.B."/>
            <person name="Matheny P.B."/>
            <person name="Slot J.C."/>
        </authorList>
    </citation>
    <scope>NUCLEOTIDE SEQUENCE [LARGE SCALE GENOMIC DNA]</scope>
    <source>
        <strain evidence="1 2">SRW20</strain>
    </source>
</reference>
<sequence>MFIRAALCSGLAVAGTWKSEDRLAVTMSHMSGSQAANVKKHSTAIHDMFFATRLIHTHQEGS</sequence>
<keyword evidence="2" id="KW-1185">Reference proteome</keyword>
<evidence type="ECO:0000313" key="2">
    <source>
        <dbReference type="Proteomes" id="UP000284706"/>
    </source>
</evidence>
<dbReference type="InParanoid" id="A0A409WX64"/>
<name>A0A409WX64_9AGAR</name>
<comment type="caution">
    <text evidence="1">The sequence shown here is derived from an EMBL/GenBank/DDBJ whole genome shotgun (WGS) entry which is preliminary data.</text>
</comment>
<dbReference type="AlphaFoldDB" id="A0A409WX64"/>
<organism evidence="1 2">
    <name type="scientific">Gymnopilus dilepis</name>
    <dbReference type="NCBI Taxonomy" id="231916"/>
    <lineage>
        <taxon>Eukaryota</taxon>
        <taxon>Fungi</taxon>
        <taxon>Dikarya</taxon>
        <taxon>Basidiomycota</taxon>
        <taxon>Agaricomycotina</taxon>
        <taxon>Agaricomycetes</taxon>
        <taxon>Agaricomycetidae</taxon>
        <taxon>Agaricales</taxon>
        <taxon>Agaricineae</taxon>
        <taxon>Hymenogastraceae</taxon>
        <taxon>Gymnopilus</taxon>
    </lineage>
</organism>
<protein>
    <submittedName>
        <fullName evidence="1">Uncharacterized protein</fullName>
    </submittedName>
</protein>
<evidence type="ECO:0000313" key="1">
    <source>
        <dbReference type="EMBL" id="PPQ83114.1"/>
    </source>
</evidence>
<dbReference type="Proteomes" id="UP000284706">
    <property type="component" value="Unassembled WGS sequence"/>
</dbReference>